<reference evidence="1 2" key="1">
    <citation type="submission" date="2018-11" db="EMBL/GenBank/DDBJ databases">
        <authorList>
            <consortium name="Pathogen Informatics"/>
        </authorList>
    </citation>
    <scope>NUCLEOTIDE SEQUENCE [LARGE SCALE GENOMIC DNA]</scope>
</reference>
<dbReference type="InterPro" id="IPR027417">
    <property type="entry name" value="P-loop_NTPase"/>
</dbReference>
<gene>
    <name evidence="1" type="ORF">HPBE_LOCUS12487</name>
</gene>
<dbReference type="OrthoDB" id="5871526at2759"/>
<dbReference type="Gene3D" id="3.40.50.300">
    <property type="entry name" value="P-loop containing nucleotide triphosphate hydrolases"/>
    <property type="match status" value="1"/>
</dbReference>
<reference evidence="3" key="2">
    <citation type="submission" date="2019-09" db="UniProtKB">
        <authorList>
            <consortium name="WormBaseParasite"/>
        </authorList>
    </citation>
    <scope>IDENTIFICATION</scope>
</reference>
<protein>
    <submittedName>
        <fullName evidence="3">DUF2075 domain-containing protein</fullName>
    </submittedName>
</protein>
<dbReference type="EMBL" id="UZAH01027516">
    <property type="protein sequence ID" value="VDO92368.1"/>
    <property type="molecule type" value="Genomic_DNA"/>
</dbReference>
<dbReference type="AlphaFoldDB" id="A0A183FVU5"/>
<dbReference type="SUPFAM" id="SSF52540">
    <property type="entry name" value="P-loop containing nucleoside triphosphate hydrolases"/>
    <property type="match status" value="1"/>
</dbReference>
<organism evidence="2 3">
    <name type="scientific">Heligmosomoides polygyrus</name>
    <name type="common">Parasitic roundworm</name>
    <dbReference type="NCBI Taxonomy" id="6339"/>
    <lineage>
        <taxon>Eukaryota</taxon>
        <taxon>Metazoa</taxon>
        <taxon>Ecdysozoa</taxon>
        <taxon>Nematoda</taxon>
        <taxon>Chromadorea</taxon>
        <taxon>Rhabditida</taxon>
        <taxon>Rhabditina</taxon>
        <taxon>Rhabditomorpha</taxon>
        <taxon>Strongyloidea</taxon>
        <taxon>Heligmosomidae</taxon>
        <taxon>Heligmosomoides</taxon>
    </lineage>
</organism>
<name>A0A183FVU5_HELPZ</name>
<sequence length="345" mass="38299">MATVPSPHAHPIRLRFELEGITSKTRWNLQRPTDVWILDSEVVGRLTISRTSFDFARRITDVELHSTINSHRPLRRAIQEFGQTGPDDRTQVDICVRLATLPTGADPVFALLAEHQIFAGLDEDVHTPWRTNQILDAVYDPEAHLASSLPALPPPPPVLSVRVHGDLRHPCAGHTSGLRNRQNPVLAIQAAFGTGKTVVGALIAATLAEADEEHVVVDAATTNAAVAQFTETLLSLSDFQHLPILRFVADSALREGTPVTPVDLHTILRRLARDYQAQLRDYEAKALTKDARGRELIETSIFHPERTLTLSEAERDKYVIAERENPLATEKAVGIMFRLRPPRIV</sequence>
<evidence type="ECO:0000313" key="3">
    <source>
        <dbReference type="WBParaSite" id="HPBE_0001248601-mRNA-1"/>
    </source>
</evidence>
<dbReference type="WBParaSite" id="HPBE_0001248601-mRNA-1">
    <property type="protein sequence ID" value="HPBE_0001248601-mRNA-1"/>
    <property type="gene ID" value="HPBE_0001248601"/>
</dbReference>
<evidence type="ECO:0000313" key="2">
    <source>
        <dbReference type="Proteomes" id="UP000050761"/>
    </source>
</evidence>
<accession>A0A183FVU5</accession>
<keyword evidence="2" id="KW-1185">Reference proteome</keyword>
<accession>A0A3P8CWJ4</accession>
<dbReference type="Proteomes" id="UP000050761">
    <property type="component" value="Unassembled WGS sequence"/>
</dbReference>
<evidence type="ECO:0000313" key="1">
    <source>
        <dbReference type="EMBL" id="VDO92368.1"/>
    </source>
</evidence>
<proteinExistence type="predicted"/>